<dbReference type="Pfam" id="PF12796">
    <property type="entry name" value="Ank_2"/>
    <property type="match status" value="1"/>
</dbReference>
<gene>
    <name evidence="5" type="ORF">SNE40_012953</name>
</gene>
<feature type="repeat" description="ANK" evidence="3">
    <location>
        <begin position="117"/>
        <end position="149"/>
    </location>
</feature>
<dbReference type="PROSITE" id="PS50088">
    <property type="entry name" value="ANK_REPEAT"/>
    <property type="match status" value="1"/>
</dbReference>
<dbReference type="InterPro" id="IPR036770">
    <property type="entry name" value="Ankyrin_rpt-contain_sf"/>
</dbReference>
<evidence type="ECO:0000256" key="3">
    <source>
        <dbReference type="PROSITE-ProRule" id="PRU00023"/>
    </source>
</evidence>
<keyword evidence="2 3" id="KW-0040">ANK repeat</keyword>
<keyword evidence="1" id="KW-0677">Repeat</keyword>
<protein>
    <recommendedName>
        <fullName evidence="4">SOCS box domain-containing protein</fullName>
    </recommendedName>
</protein>
<evidence type="ECO:0000256" key="1">
    <source>
        <dbReference type="ARBA" id="ARBA00022737"/>
    </source>
</evidence>
<evidence type="ECO:0000259" key="4">
    <source>
        <dbReference type="PROSITE" id="PS50225"/>
    </source>
</evidence>
<accession>A0AAN8JNI8</accession>
<dbReference type="Proteomes" id="UP001347796">
    <property type="component" value="Unassembled WGS sequence"/>
</dbReference>
<dbReference type="EMBL" id="JAZGQO010000009">
    <property type="protein sequence ID" value="KAK6178129.1"/>
    <property type="molecule type" value="Genomic_DNA"/>
</dbReference>
<dbReference type="PROSITE" id="PS50225">
    <property type="entry name" value="SOCS"/>
    <property type="match status" value="1"/>
</dbReference>
<evidence type="ECO:0000313" key="5">
    <source>
        <dbReference type="EMBL" id="KAK6178129.1"/>
    </source>
</evidence>
<organism evidence="5 6">
    <name type="scientific">Patella caerulea</name>
    <name type="common">Rayed Mediterranean limpet</name>
    <dbReference type="NCBI Taxonomy" id="87958"/>
    <lineage>
        <taxon>Eukaryota</taxon>
        <taxon>Metazoa</taxon>
        <taxon>Spiralia</taxon>
        <taxon>Lophotrochozoa</taxon>
        <taxon>Mollusca</taxon>
        <taxon>Gastropoda</taxon>
        <taxon>Patellogastropoda</taxon>
        <taxon>Patelloidea</taxon>
        <taxon>Patellidae</taxon>
        <taxon>Patella</taxon>
    </lineage>
</organism>
<dbReference type="Gene3D" id="1.25.40.20">
    <property type="entry name" value="Ankyrin repeat-containing domain"/>
    <property type="match status" value="1"/>
</dbReference>
<dbReference type="PANTHER" id="PTHR24198:SF165">
    <property type="entry name" value="ANKYRIN REPEAT-CONTAINING PROTEIN-RELATED"/>
    <property type="match status" value="1"/>
</dbReference>
<evidence type="ECO:0000313" key="6">
    <source>
        <dbReference type="Proteomes" id="UP001347796"/>
    </source>
</evidence>
<keyword evidence="6" id="KW-1185">Reference proteome</keyword>
<dbReference type="InterPro" id="IPR002110">
    <property type="entry name" value="Ankyrin_rpt"/>
</dbReference>
<reference evidence="5 6" key="1">
    <citation type="submission" date="2024-01" db="EMBL/GenBank/DDBJ databases">
        <title>The genome of the rayed Mediterranean limpet Patella caerulea (Linnaeus, 1758).</title>
        <authorList>
            <person name="Anh-Thu Weber A."/>
            <person name="Halstead-Nussloch G."/>
        </authorList>
    </citation>
    <scope>NUCLEOTIDE SEQUENCE [LARGE SCALE GENOMIC DNA]</scope>
    <source>
        <strain evidence="5">AATW-2023a</strain>
        <tissue evidence="5">Whole specimen</tissue>
    </source>
</reference>
<sequence>MAVGSIIHLNRAKKRRSGCKGERLVLKQQAMGAIKGGNCEQLQMYIKNGFDVNERVLVILTESKIHYALPLCWALECTGTNSTQIVSILLENGVDLRKRVEPVRYYEEEGGIISYKSNDTYLHVAVKNNKLECIQLLLDYGADVKAANISGESPFHCALVYGYWESAEILIDHNGQSQYPCTSILDSVFVDLLENKKRELILKLLASGYDIRHDPSILRVTSPRHLCKEFDDTCTKFFNLILTRIKSPDSLMQICRKTLRQIPGNKCSPKLFERLEISRFLKDFLSLKILWRNNKHIM</sequence>
<name>A0AAN8JNI8_PATCE</name>
<dbReference type="SUPFAM" id="SSF48403">
    <property type="entry name" value="Ankyrin repeat"/>
    <property type="match status" value="1"/>
</dbReference>
<dbReference type="InterPro" id="IPR001496">
    <property type="entry name" value="SOCS_box"/>
</dbReference>
<dbReference type="AlphaFoldDB" id="A0AAN8JNI8"/>
<proteinExistence type="predicted"/>
<dbReference type="SMART" id="SM00248">
    <property type="entry name" value="ANK"/>
    <property type="match status" value="3"/>
</dbReference>
<evidence type="ECO:0000256" key="2">
    <source>
        <dbReference type="ARBA" id="ARBA00023043"/>
    </source>
</evidence>
<feature type="domain" description="SOCS box" evidence="4">
    <location>
        <begin position="242"/>
        <end position="285"/>
    </location>
</feature>
<dbReference type="PANTHER" id="PTHR24198">
    <property type="entry name" value="ANKYRIN REPEAT AND PROTEIN KINASE DOMAIN-CONTAINING PROTEIN"/>
    <property type="match status" value="1"/>
</dbReference>
<comment type="caution">
    <text evidence="5">The sequence shown here is derived from an EMBL/GenBank/DDBJ whole genome shotgun (WGS) entry which is preliminary data.</text>
</comment>
<dbReference type="PROSITE" id="PS50297">
    <property type="entry name" value="ANK_REP_REGION"/>
    <property type="match status" value="1"/>
</dbReference>